<comment type="caution">
    <text evidence="1">The sequence shown here is derived from an EMBL/GenBank/DDBJ whole genome shotgun (WGS) entry which is preliminary data.</text>
</comment>
<evidence type="ECO:0000313" key="2">
    <source>
        <dbReference type="Proteomes" id="UP000886501"/>
    </source>
</evidence>
<organism evidence="1 2">
    <name type="scientific">Thelephora ganbajun</name>
    <name type="common">Ganba fungus</name>
    <dbReference type="NCBI Taxonomy" id="370292"/>
    <lineage>
        <taxon>Eukaryota</taxon>
        <taxon>Fungi</taxon>
        <taxon>Dikarya</taxon>
        <taxon>Basidiomycota</taxon>
        <taxon>Agaricomycotina</taxon>
        <taxon>Agaricomycetes</taxon>
        <taxon>Thelephorales</taxon>
        <taxon>Thelephoraceae</taxon>
        <taxon>Thelephora</taxon>
    </lineage>
</organism>
<accession>A0ACB6ZB94</accession>
<reference evidence="1" key="1">
    <citation type="submission" date="2019-10" db="EMBL/GenBank/DDBJ databases">
        <authorList>
            <consortium name="DOE Joint Genome Institute"/>
            <person name="Kuo A."/>
            <person name="Miyauchi S."/>
            <person name="Kiss E."/>
            <person name="Drula E."/>
            <person name="Kohler A."/>
            <person name="Sanchez-Garcia M."/>
            <person name="Andreopoulos B."/>
            <person name="Barry K.W."/>
            <person name="Bonito G."/>
            <person name="Buee M."/>
            <person name="Carver A."/>
            <person name="Chen C."/>
            <person name="Cichocki N."/>
            <person name="Clum A."/>
            <person name="Culley D."/>
            <person name="Crous P.W."/>
            <person name="Fauchery L."/>
            <person name="Girlanda M."/>
            <person name="Hayes R."/>
            <person name="Keri Z."/>
            <person name="Labutti K."/>
            <person name="Lipzen A."/>
            <person name="Lombard V."/>
            <person name="Magnuson J."/>
            <person name="Maillard F."/>
            <person name="Morin E."/>
            <person name="Murat C."/>
            <person name="Nolan M."/>
            <person name="Ohm R."/>
            <person name="Pangilinan J."/>
            <person name="Pereira M."/>
            <person name="Perotto S."/>
            <person name="Peter M."/>
            <person name="Riley R."/>
            <person name="Sitrit Y."/>
            <person name="Stielow B."/>
            <person name="Szollosi G."/>
            <person name="Zifcakova L."/>
            <person name="Stursova M."/>
            <person name="Spatafora J.W."/>
            <person name="Tedersoo L."/>
            <person name="Vaario L.-M."/>
            <person name="Yamada A."/>
            <person name="Yan M."/>
            <person name="Wang P."/>
            <person name="Xu J."/>
            <person name="Bruns T."/>
            <person name="Baldrian P."/>
            <person name="Vilgalys R."/>
            <person name="Henrissat B."/>
            <person name="Grigoriev I.V."/>
            <person name="Hibbett D."/>
            <person name="Nagy L.G."/>
            <person name="Martin F.M."/>
        </authorList>
    </citation>
    <scope>NUCLEOTIDE SEQUENCE</scope>
    <source>
        <strain evidence="1">P2</strain>
    </source>
</reference>
<protein>
    <submittedName>
        <fullName evidence="1">Uncharacterized protein</fullName>
    </submittedName>
</protein>
<dbReference type="EMBL" id="MU118043">
    <property type="protein sequence ID" value="KAF9647015.1"/>
    <property type="molecule type" value="Genomic_DNA"/>
</dbReference>
<reference evidence="1" key="2">
    <citation type="journal article" date="2020" name="Nat. Commun.">
        <title>Large-scale genome sequencing of mycorrhizal fungi provides insights into the early evolution of symbiotic traits.</title>
        <authorList>
            <person name="Miyauchi S."/>
            <person name="Kiss E."/>
            <person name="Kuo A."/>
            <person name="Drula E."/>
            <person name="Kohler A."/>
            <person name="Sanchez-Garcia M."/>
            <person name="Morin E."/>
            <person name="Andreopoulos B."/>
            <person name="Barry K.W."/>
            <person name="Bonito G."/>
            <person name="Buee M."/>
            <person name="Carver A."/>
            <person name="Chen C."/>
            <person name="Cichocki N."/>
            <person name="Clum A."/>
            <person name="Culley D."/>
            <person name="Crous P.W."/>
            <person name="Fauchery L."/>
            <person name="Girlanda M."/>
            <person name="Hayes R.D."/>
            <person name="Keri Z."/>
            <person name="LaButti K."/>
            <person name="Lipzen A."/>
            <person name="Lombard V."/>
            <person name="Magnuson J."/>
            <person name="Maillard F."/>
            <person name="Murat C."/>
            <person name="Nolan M."/>
            <person name="Ohm R.A."/>
            <person name="Pangilinan J."/>
            <person name="Pereira M.F."/>
            <person name="Perotto S."/>
            <person name="Peter M."/>
            <person name="Pfister S."/>
            <person name="Riley R."/>
            <person name="Sitrit Y."/>
            <person name="Stielow J.B."/>
            <person name="Szollosi G."/>
            <person name="Zifcakova L."/>
            <person name="Stursova M."/>
            <person name="Spatafora J.W."/>
            <person name="Tedersoo L."/>
            <person name="Vaario L.M."/>
            <person name="Yamada A."/>
            <person name="Yan M."/>
            <person name="Wang P."/>
            <person name="Xu J."/>
            <person name="Bruns T."/>
            <person name="Baldrian P."/>
            <person name="Vilgalys R."/>
            <person name="Dunand C."/>
            <person name="Henrissat B."/>
            <person name="Grigoriev I.V."/>
            <person name="Hibbett D."/>
            <person name="Nagy L.G."/>
            <person name="Martin F.M."/>
        </authorList>
    </citation>
    <scope>NUCLEOTIDE SEQUENCE</scope>
    <source>
        <strain evidence="1">P2</strain>
    </source>
</reference>
<sequence>MRWRLTLIPFGSIGISLRISCILIYVHKSRNPNCMSQTCSTGEFTPSFRGCGRNVNGDMGYSALHEGNVFTLLERSTLADVYCGTVPAGDGWVRPSSLGREKTLVSAQVVTLQSISKNRRPGFPTRTKPPSFQRGSFGDFYSTLLLEASTEDRF</sequence>
<dbReference type="Proteomes" id="UP000886501">
    <property type="component" value="Unassembled WGS sequence"/>
</dbReference>
<name>A0ACB6ZB94_THEGA</name>
<gene>
    <name evidence="1" type="ORF">BDM02DRAFT_2837492</name>
</gene>
<evidence type="ECO:0000313" key="1">
    <source>
        <dbReference type="EMBL" id="KAF9647015.1"/>
    </source>
</evidence>
<keyword evidence="2" id="KW-1185">Reference proteome</keyword>
<proteinExistence type="predicted"/>